<keyword evidence="8" id="KW-0732">Signal</keyword>
<evidence type="ECO:0000313" key="9">
    <source>
        <dbReference type="EMBL" id="OHT01953.1"/>
    </source>
</evidence>
<organism evidence="9 10">
    <name type="scientific">Tritrichomonas foetus</name>
    <dbReference type="NCBI Taxonomy" id="1144522"/>
    <lineage>
        <taxon>Eukaryota</taxon>
        <taxon>Metamonada</taxon>
        <taxon>Parabasalia</taxon>
        <taxon>Tritrichomonadida</taxon>
        <taxon>Tritrichomonadidae</taxon>
        <taxon>Tritrichomonas</taxon>
    </lineage>
</organism>
<evidence type="ECO:0000256" key="3">
    <source>
        <dbReference type="ARBA" id="ARBA00006347"/>
    </source>
</evidence>
<keyword evidence="7" id="KW-0676">Redox-active center</keyword>
<dbReference type="GO" id="GO:0034976">
    <property type="term" value="P:response to endoplasmic reticulum stress"/>
    <property type="evidence" value="ECO:0007669"/>
    <property type="project" value="TreeGrafter"/>
</dbReference>
<dbReference type="InterPro" id="IPR036249">
    <property type="entry name" value="Thioredoxin-like_sf"/>
</dbReference>
<evidence type="ECO:0000256" key="2">
    <source>
        <dbReference type="ARBA" id="ARBA00004319"/>
    </source>
</evidence>
<dbReference type="GO" id="GO:0005788">
    <property type="term" value="C:endoplasmic reticulum lumen"/>
    <property type="evidence" value="ECO:0007669"/>
    <property type="project" value="UniProtKB-SubCell"/>
</dbReference>
<evidence type="ECO:0000256" key="8">
    <source>
        <dbReference type="SAM" id="SignalP"/>
    </source>
</evidence>
<comment type="catalytic activity">
    <reaction evidence="1">
        <text>Catalyzes the rearrangement of -S-S- bonds in proteins.</text>
        <dbReference type="EC" id="5.3.4.1"/>
    </reaction>
</comment>
<keyword evidence="6" id="KW-0413">Isomerase</keyword>
<feature type="signal peptide" evidence="8">
    <location>
        <begin position="1"/>
        <end position="17"/>
    </location>
</feature>
<gene>
    <name evidence="9" type="ORF">TRFO_31089</name>
</gene>
<sequence length="463" mass="53391">MFLLFVLSFFRVPQELGHIYYTNKYDETNVTDFLKDNKPCVLIFAQNNISSFEYTNLALKRFAKHIKFAVGTDSAAKVLNIPKIPSIHLFVNGAPTSNFTGFSNSIAFSRWCQEIHQNATNSHIVYEYEDLRLILESRATVLLGVNSLKPPKEYKNDIRFIAVQSHAFSFFNISVQTGYYIYRGIDRQLIRTSGNYNSYAKTPLVDVEKDDIKRKQYFCGFFMDILNSSVASQEITLLQNLARKFPDFYFGPISGSVSRFMSTFGQLEYIKKPFLVVWNTSDISKNRWTLLGDEAHDVTTVESFLNDIKDGKREFNHISQTLNESLPENAYTLVHSNFFKKIEEEKRCSLVLFYKTKTGFEYRFHNIINHSREILPEIAFFTFDISKNDFPEGVPHTKSTPFMVLFKKNEEPSMIGVGSSLQNFVSELVNAAGNGIKMPDIDYAELQDKMGQEMQEEINRENK</sequence>
<dbReference type="PANTHER" id="PTHR18929:SF132">
    <property type="entry name" value="PROTEIN DISULFIDE-ISOMERASE A3"/>
    <property type="match status" value="1"/>
</dbReference>
<comment type="caution">
    <text evidence="9">The sequence shown here is derived from an EMBL/GenBank/DDBJ whole genome shotgun (WGS) entry which is preliminary data.</text>
</comment>
<evidence type="ECO:0000256" key="4">
    <source>
        <dbReference type="ARBA" id="ARBA00012723"/>
    </source>
</evidence>
<dbReference type="VEuPathDB" id="TrichDB:TRFO_31089"/>
<dbReference type="Proteomes" id="UP000179807">
    <property type="component" value="Unassembled WGS sequence"/>
</dbReference>
<proteinExistence type="inferred from homology"/>
<accession>A0A1J4JS65</accession>
<comment type="subcellular location">
    <subcellularLocation>
        <location evidence="2">Endoplasmic reticulum lumen</location>
    </subcellularLocation>
</comment>
<comment type="similarity">
    <text evidence="3">Belongs to the protein disulfide isomerase family.</text>
</comment>
<dbReference type="GO" id="GO:0006457">
    <property type="term" value="P:protein folding"/>
    <property type="evidence" value="ECO:0007669"/>
    <property type="project" value="TreeGrafter"/>
</dbReference>
<evidence type="ECO:0000313" key="10">
    <source>
        <dbReference type="Proteomes" id="UP000179807"/>
    </source>
</evidence>
<dbReference type="PANTHER" id="PTHR18929">
    <property type="entry name" value="PROTEIN DISULFIDE ISOMERASE"/>
    <property type="match status" value="1"/>
</dbReference>
<dbReference type="GeneID" id="94842428"/>
<dbReference type="GO" id="GO:0003756">
    <property type="term" value="F:protein disulfide isomerase activity"/>
    <property type="evidence" value="ECO:0007669"/>
    <property type="project" value="UniProtKB-EC"/>
</dbReference>
<reference evidence="9" key="1">
    <citation type="submission" date="2016-10" db="EMBL/GenBank/DDBJ databases">
        <authorList>
            <person name="Benchimol M."/>
            <person name="Almeida L.G."/>
            <person name="Vasconcelos A.T."/>
            <person name="Perreira-Neves A."/>
            <person name="Rosa I.A."/>
            <person name="Tasca T."/>
            <person name="Bogo M.R."/>
            <person name="de Souza W."/>
        </authorList>
    </citation>
    <scope>NUCLEOTIDE SEQUENCE [LARGE SCALE GENOMIC DNA]</scope>
    <source>
        <strain evidence="9">K</strain>
    </source>
</reference>
<dbReference type="OrthoDB" id="427280at2759"/>
<keyword evidence="10" id="KW-1185">Reference proteome</keyword>
<evidence type="ECO:0000256" key="7">
    <source>
        <dbReference type="ARBA" id="ARBA00023284"/>
    </source>
</evidence>
<dbReference type="EC" id="5.3.4.1" evidence="4"/>
<feature type="chain" id="PRO_5012995303" description="protein disulfide-isomerase" evidence="8">
    <location>
        <begin position="18"/>
        <end position="463"/>
    </location>
</feature>
<evidence type="ECO:0000256" key="1">
    <source>
        <dbReference type="ARBA" id="ARBA00001182"/>
    </source>
</evidence>
<dbReference type="SUPFAM" id="SSF52833">
    <property type="entry name" value="Thioredoxin-like"/>
    <property type="match status" value="1"/>
</dbReference>
<protein>
    <recommendedName>
        <fullName evidence="4">protein disulfide-isomerase</fullName>
        <ecNumber evidence="4">5.3.4.1</ecNumber>
    </recommendedName>
</protein>
<dbReference type="EMBL" id="MLAK01000888">
    <property type="protein sequence ID" value="OHT01953.1"/>
    <property type="molecule type" value="Genomic_DNA"/>
</dbReference>
<evidence type="ECO:0000256" key="6">
    <source>
        <dbReference type="ARBA" id="ARBA00023235"/>
    </source>
</evidence>
<dbReference type="AlphaFoldDB" id="A0A1J4JS65"/>
<name>A0A1J4JS65_9EUKA</name>
<evidence type="ECO:0000256" key="5">
    <source>
        <dbReference type="ARBA" id="ARBA00022824"/>
    </source>
</evidence>
<keyword evidence="5" id="KW-0256">Endoplasmic reticulum</keyword>
<dbReference type="RefSeq" id="XP_068355089.1">
    <property type="nucleotide sequence ID" value="XM_068507724.1"/>
</dbReference>